<dbReference type="InterPro" id="IPR001041">
    <property type="entry name" value="2Fe-2S_ferredoxin-type"/>
</dbReference>
<evidence type="ECO:0000256" key="1">
    <source>
        <dbReference type="ARBA" id="ARBA00001974"/>
    </source>
</evidence>
<proteinExistence type="predicted"/>
<dbReference type="CDD" id="cd06216">
    <property type="entry name" value="FNR_iron_sulfur_binding_2"/>
    <property type="match status" value="1"/>
</dbReference>
<dbReference type="EMBL" id="BAAANN010000088">
    <property type="protein sequence ID" value="GAA1994875.1"/>
    <property type="molecule type" value="Genomic_DNA"/>
</dbReference>
<dbReference type="SUPFAM" id="SSF63380">
    <property type="entry name" value="Riboflavin synthase domain-like"/>
    <property type="match status" value="1"/>
</dbReference>
<dbReference type="RefSeq" id="WP_344432233.1">
    <property type="nucleotide sequence ID" value="NZ_BAAANN010000088.1"/>
</dbReference>
<dbReference type="SUPFAM" id="SSF52343">
    <property type="entry name" value="Ferredoxin reductase-like, C-terminal NADP-linked domain"/>
    <property type="match status" value="1"/>
</dbReference>
<evidence type="ECO:0000313" key="12">
    <source>
        <dbReference type="Proteomes" id="UP001501116"/>
    </source>
</evidence>
<keyword evidence="3" id="KW-0001">2Fe-2S</keyword>
<dbReference type="InterPro" id="IPR001709">
    <property type="entry name" value="Flavoprot_Pyr_Nucl_cyt_Rdtase"/>
</dbReference>
<evidence type="ECO:0000256" key="2">
    <source>
        <dbReference type="ARBA" id="ARBA00022630"/>
    </source>
</evidence>
<comment type="caution">
    <text evidence="11">The sequence shown here is derived from an EMBL/GenBank/DDBJ whole genome shotgun (WGS) entry which is preliminary data.</text>
</comment>
<feature type="compositionally biased region" description="Low complexity" evidence="9">
    <location>
        <begin position="214"/>
        <end position="227"/>
    </location>
</feature>
<dbReference type="InterPro" id="IPR050415">
    <property type="entry name" value="MRET"/>
</dbReference>
<gene>
    <name evidence="11" type="ORF">GCM10009754_87720</name>
</gene>
<keyword evidence="4" id="KW-0479">Metal-binding</keyword>
<dbReference type="CDD" id="cd00207">
    <property type="entry name" value="fer2"/>
    <property type="match status" value="1"/>
</dbReference>
<keyword evidence="2" id="KW-0285">Flavoprotein</keyword>
<dbReference type="InterPro" id="IPR001433">
    <property type="entry name" value="OxRdtase_FAD/NAD-bd"/>
</dbReference>
<keyword evidence="8" id="KW-0411">Iron-sulfur</keyword>
<evidence type="ECO:0000256" key="6">
    <source>
        <dbReference type="ARBA" id="ARBA00023002"/>
    </source>
</evidence>
<feature type="region of interest" description="Disordered" evidence="9">
    <location>
        <begin position="214"/>
        <end position="233"/>
    </location>
</feature>
<organism evidence="11 12">
    <name type="scientific">Amycolatopsis minnesotensis</name>
    <dbReference type="NCBI Taxonomy" id="337894"/>
    <lineage>
        <taxon>Bacteria</taxon>
        <taxon>Bacillati</taxon>
        <taxon>Actinomycetota</taxon>
        <taxon>Actinomycetes</taxon>
        <taxon>Pseudonocardiales</taxon>
        <taxon>Pseudonocardiaceae</taxon>
        <taxon>Amycolatopsis</taxon>
    </lineage>
</organism>
<reference evidence="11 12" key="1">
    <citation type="journal article" date="2019" name="Int. J. Syst. Evol. Microbiol.">
        <title>The Global Catalogue of Microorganisms (GCM) 10K type strain sequencing project: providing services to taxonomists for standard genome sequencing and annotation.</title>
        <authorList>
            <consortium name="The Broad Institute Genomics Platform"/>
            <consortium name="The Broad Institute Genome Sequencing Center for Infectious Disease"/>
            <person name="Wu L."/>
            <person name="Ma J."/>
        </authorList>
    </citation>
    <scope>NUCLEOTIDE SEQUENCE [LARGE SCALE GENOMIC DNA]</scope>
    <source>
        <strain evidence="11 12">JCM 14545</strain>
    </source>
</reference>
<dbReference type="Pfam" id="PF00175">
    <property type="entry name" value="NAD_binding_1"/>
    <property type="match status" value="1"/>
</dbReference>
<dbReference type="Pfam" id="PF00111">
    <property type="entry name" value="Fer2"/>
    <property type="match status" value="1"/>
</dbReference>
<dbReference type="PANTHER" id="PTHR47354">
    <property type="entry name" value="NADH OXIDOREDUCTASE HCR"/>
    <property type="match status" value="1"/>
</dbReference>
<dbReference type="Gene3D" id="3.40.50.80">
    <property type="entry name" value="Nucleotide-binding domain of ferredoxin-NADP reductase (FNR) module"/>
    <property type="match status" value="1"/>
</dbReference>
<name>A0ABN2SYM0_9PSEU</name>
<evidence type="ECO:0000256" key="8">
    <source>
        <dbReference type="ARBA" id="ARBA00023014"/>
    </source>
</evidence>
<evidence type="ECO:0000256" key="7">
    <source>
        <dbReference type="ARBA" id="ARBA00023004"/>
    </source>
</evidence>
<evidence type="ECO:0000256" key="9">
    <source>
        <dbReference type="SAM" id="MobiDB-lite"/>
    </source>
</evidence>
<evidence type="ECO:0000259" key="10">
    <source>
        <dbReference type="PROSITE" id="PS51384"/>
    </source>
</evidence>
<comment type="cofactor">
    <cofactor evidence="1">
        <name>FAD</name>
        <dbReference type="ChEBI" id="CHEBI:57692"/>
    </cofactor>
</comment>
<evidence type="ECO:0000313" key="11">
    <source>
        <dbReference type="EMBL" id="GAA1994875.1"/>
    </source>
</evidence>
<dbReference type="PROSITE" id="PS51384">
    <property type="entry name" value="FAD_FR"/>
    <property type="match status" value="1"/>
</dbReference>
<dbReference type="SUPFAM" id="SSF54292">
    <property type="entry name" value="2Fe-2S ferredoxin-like"/>
    <property type="match status" value="1"/>
</dbReference>
<dbReference type="InterPro" id="IPR012675">
    <property type="entry name" value="Beta-grasp_dom_sf"/>
</dbReference>
<dbReference type="PRINTS" id="PR00371">
    <property type="entry name" value="FPNCR"/>
</dbReference>
<dbReference type="PRINTS" id="PR00406">
    <property type="entry name" value="CYTB5RDTASE"/>
</dbReference>
<accession>A0ABN2SYM0</accession>
<dbReference type="Gene3D" id="2.40.30.10">
    <property type="entry name" value="Translation factors"/>
    <property type="match status" value="1"/>
</dbReference>
<protein>
    <submittedName>
        <fullName evidence="11">Ferredoxin reductase</fullName>
    </submittedName>
</protein>
<dbReference type="InterPro" id="IPR036010">
    <property type="entry name" value="2Fe-2S_ferredoxin-like_sf"/>
</dbReference>
<dbReference type="InterPro" id="IPR008333">
    <property type="entry name" value="Cbr1-like_FAD-bd_dom"/>
</dbReference>
<feature type="domain" description="FAD-binding FR-type" evidence="10">
    <location>
        <begin position="38"/>
        <end position="141"/>
    </location>
</feature>
<dbReference type="Gene3D" id="3.10.20.30">
    <property type="match status" value="1"/>
</dbReference>
<dbReference type="Proteomes" id="UP001501116">
    <property type="component" value="Unassembled WGS sequence"/>
</dbReference>
<sequence>MTALVPRRARKLASLAEALLTPHGMDRYLELIDPMLVRREIRGSVTEARRQTADTVTLTIRPSRAWRGFTAGQYVRVTVDIDGVRRTRCYSPACSQHNQDGSLELTIKADPNGLVSRHLFRTAARGTVIGLSQPDGGFTMPSPRPERILLVSGGSGITPVLSMLRTLVDERHQGPISFLHYANTADDVLYRRELADLQRRHPGLDVVFGYTASSSESSSDSSSGSSSKNEGTDVHGFFTREHLTEAAPWYRDAQTFLCGPKPLMDSVRALFGTEGLSEQLHTEEFTPPALTFDSPETAEGNVRFAHSGKEVANSGKPLLEQAEDAGLSPEHGCRMGICFSCTKVKTSGCVRNAKSGELSDEENEEIQLCISVPVGDVEINA</sequence>
<dbReference type="InterPro" id="IPR017927">
    <property type="entry name" value="FAD-bd_FR_type"/>
</dbReference>
<dbReference type="PANTHER" id="PTHR47354:SF6">
    <property type="entry name" value="NADH OXIDOREDUCTASE HCR"/>
    <property type="match status" value="1"/>
</dbReference>
<keyword evidence="5" id="KW-0274">FAD</keyword>
<keyword evidence="12" id="KW-1185">Reference proteome</keyword>
<dbReference type="InterPro" id="IPR039261">
    <property type="entry name" value="FNR_nucleotide-bd"/>
</dbReference>
<keyword evidence="6" id="KW-0560">Oxidoreductase</keyword>
<dbReference type="Pfam" id="PF00970">
    <property type="entry name" value="FAD_binding_6"/>
    <property type="match status" value="1"/>
</dbReference>
<evidence type="ECO:0000256" key="5">
    <source>
        <dbReference type="ARBA" id="ARBA00022827"/>
    </source>
</evidence>
<evidence type="ECO:0000256" key="4">
    <source>
        <dbReference type="ARBA" id="ARBA00022723"/>
    </source>
</evidence>
<evidence type="ECO:0000256" key="3">
    <source>
        <dbReference type="ARBA" id="ARBA00022714"/>
    </source>
</evidence>
<keyword evidence="7" id="KW-0408">Iron</keyword>
<dbReference type="InterPro" id="IPR017938">
    <property type="entry name" value="Riboflavin_synthase-like_b-brl"/>
</dbReference>